<name>A0A3D1JCJ1_9CHLR</name>
<dbReference type="InterPro" id="IPR011990">
    <property type="entry name" value="TPR-like_helical_dom_sf"/>
</dbReference>
<evidence type="ECO:0000313" key="2">
    <source>
        <dbReference type="EMBL" id="HCE16300.1"/>
    </source>
</evidence>
<dbReference type="Pfam" id="PF14559">
    <property type="entry name" value="TPR_19"/>
    <property type="match status" value="1"/>
</dbReference>
<dbReference type="Proteomes" id="UP000264141">
    <property type="component" value="Unassembled WGS sequence"/>
</dbReference>
<dbReference type="Gene3D" id="3.90.550.10">
    <property type="entry name" value="Spore Coat Polysaccharide Biosynthesis Protein SpsA, Chain A"/>
    <property type="match status" value="1"/>
</dbReference>
<dbReference type="Gene3D" id="1.25.40.10">
    <property type="entry name" value="Tetratricopeptide repeat domain"/>
    <property type="match status" value="3"/>
</dbReference>
<dbReference type="InterPro" id="IPR029044">
    <property type="entry name" value="Nucleotide-diphossugar_trans"/>
</dbReference>
<dbReference type="PANTHER" id="PTHR43630:SF2">
    <property type="entry name" value="GLYCOSYLTRANSFERASE"/>
    <property type="match status" value="1"/>
</dbReference>
<feature type="domain" description="Glycosyltransferase 2-like" evidence="1">
    <location>
        <begin position="126"/>
        <end position="248"/>
    </location>
</feature>
<gene>
    <name evidence="2" type="ORF">DEQ80_00435</name>
</gene>
<dbReference type="PANTHER" id="PTHR43630">
    <property type="entry name" value="POLY-BETA-1,6-N-ACETYL-D-GLUCOSAMINE SYNTHASE"/>
    <property type="match status" value="1"/>
</dbReference>
<dbReference type="AlphaFoldDB" id="A0A3D1JCJ1"/>
<protein>
    <recommendedName>
        <fullName evidence="1">Glycosyltransferase 2-like domain-containing protein</fullName>
    </recommendedName>
</protein>
<dbReference type="SMART" id="SM00028">
    <property type="entry name" value="TPR"/>
    <property type="match status" value="3"/>
</dbReference>
<dbReference type="STRING" id="229919.GCA_001050195_02728"/>
<dbReference type="Pfam" id="PF00535">
    <property type="entry name" value="Glycos_transf_2"/>
    <property type="match status" value="1"/>
</dbReference>
<organism evidence="2 3">
    <name type="scientific">Anaerolinea thermolimosa</name>
    <dbReference type="NCBI Taxonomy" id="229919"/>
    <lineage>
        <taxon>Bacteria</taxon>
        <taxon>Bacillati</taxon>
        <taxon>Chloroflexota</taxon>
        <taxon>Anaerolineae</taxon>
        <taxon>Anaerolineales</taxon>
        <taxon>Anaerolineaceae</taxon>
        <taxon>Anaerolinea</taxon>
    </lineage>
</organism>
<dbReference type="CDD" id="cd02511">
    <property type="entry name" value="Beta4Glucosyltransferase"/>
    <property type="match status" value="1"/>
</dbReference>
<dbReference type="EMBL" id="DPBP01000002">
    <property type="protein sequence ID" value="HCE16300.1"/>
    <property type="molecule type" value="Genomic_DNA"/>
</dbReference>
<evidence type="ECO:0000313" key="3">
    <source>
        <dbReference type="Proteomes" id="UP000264141"/>
    </source>
</evidence>
<dbReference type="SUPFAM" id="SSF48452">
    <property type="entry name" value="TPR-like"/>
    <property type="match status" value="2"/>
</dbReference>
<accession>A0A3D1JCJ1</accession>
<proteinExistence type="predicted"/>
<dbReference type="InterPro" id="IPR001173">
    <property type="entry name" value="Glyco_trans_2-like"/>
</dbReference>
<dbReference type="SUPFAM" id="SSF53448">
    <property type="entry name" value="Nucleotide-diphospho-sugar transferases"/>
    <property type="match status" value="1"/>
</dbReference>
<evidence type="ECO:0000259" key="1">
    <source>
        <dbReference type="Pfam" id="PF00535"/>
    </source>
</evidence>
<reference evidence="2 3" key="1">
    <citation type="journal article" date="2018" name="Nat. Biotechnol.">
        <title>A standardized bacterial taxonomy based on genome phylogeny substantially revises the tree of life.</title>
        <authorList>
            <person name="Parks D.H."/>
            <person name="Chuvochina M."/>
            <person name="Waite D.W."/>
            <person name="Rinke C."/>
            <person name="Skarshewski A."/>
            <person name="Chaumeil P.A."/>
            <person name="Hugenholtz P."/>
        </authorList>
    </citation>
    <scope>NUCLEOTIDE SEQUENCE [LARGE SCALE GENOMIC DNA]</scope>
    <source>
        <strain evidence="2">UBA8781</strain>
    </source>
</reference>
<comment type="caution">
    <text evidence="2">The sequence shown here is derived from an EMBL/GenBank/DDBJ whole genome shotgun (WGS) entry which is preliminary data.</text>
</comment>
<dbReference type="InterPro" id="IPR019734">
    <property type="entry name" value="TPR_rpt"/>
</dbReference>
<sequence length="671" mass="75523">MEKVMAPILSKTTHAQLAEIDRAIELVQRANALMEQGAFSEAVVLFDQILESFPDLPEVNLAAAKAYFRLGERRKAMIGCINELVNDPQNGRALNFLYEMHLARLVRGIRLEFNRKIPPKRWPSISLVMIVKNEEAHLERCLDSVKDMVSEMIIVDTGSTDRTVEIARAYGAKVYHFDWCDDFAAARNESLKHATGEWLLMMDADNWLEPEDKNQLLWAAASGKADVYLCKQLDWNTETTYRGSPQARLFRNLPGLYYQSALHENILPSARQLGLTIALTEIKIQHIKFILDATKLRQKRERNLNVLRKALEKAPDNLEYQVLVGTALDELEQHEEAFAMLEPILLNLPDHYVPDIHLRQAYVIVANAYIRKLEFAKLDHLLRQMVADFPDSVSVWVGAGSMYLNGLGRPEVALEFFGHAERLPCEEEDLENLGTKDLAALLLRLRARAALYAGQVDRARELLVHGWKSGRRFSAGWREKMQALLADGKYHEVLDLLSPVPLDPDALKLAGLAAMGTQQWGDAAAHLAMAAVLSAPDQVNWKDLAICEFKSGSPACCLRACQLGLEVHPDHPDLLAQAGAAAWQLKDVGEAFRWFVHAVVVHPQDALAQKNLEKAASEIGMTSAEAVRKQALIWTRDREYRLAYLAWEQVVACNPMDQQAVQLHTMLRSLA</sequence>